<keyword evidence="2" id="KW-0732">Signal</keyword>
<feature type="region of interest" description="Disordered" evidence="1">
    <location>
        <begin position="30"/>
        <end position="55"/>
    </location>
</feature>
<dbReference type="KEGG" id="gcr:GcLGCM259_0261"/>
<dbReference type="SUPFAM" id="SSF55399">
    <property type="entry name" value="Subtilisin inhibitor"/>
    <property type="match status" value="1"/>
</dbReference>
<dbReference type="PROSITE" id="PS51257">
    <property type="entry name" value="PROKAR_LIPOPROTEIN"/>
    <property type="match status" value="1"/>
</dbReference>
<organism evidence="3 4">
    <name type="scientific">Glutamicibacter creatinolyticus</name>
    <dbReference type="NCBI Taxonomy" id="162496"/>
    <lineage>
        <taxon>Bacteria</taxon>
        <taxon>Bacillati</taxon>
        <taxon>Actinomycetota</taxon>
        <taxon>Actinomycetes</taxon>
        <taxon>Micrococcales</taxon>
        <taxon>Micrococcaceae</taxon>
        <taxon>Glutamicibacter</taxon>
    </lineage>
</organism>
<gene>
    <name evidence="3" type="ORF">GcLGCM259_0261</name>
</gene>
<feature type="chain" id="PRO_5022692354" description="Subtilisin inhibitor domain-containing protein" evidence="2">
    <location>
        <begin position="28"/>
        <end position="164"/>
    </location>
</feature>
<dbReference type="InterPro" id="IPR036819">
    <property type="entry name" value="Subtilisin_inhibitor-like_sf"/>
</dbReference>
<evidence type="ECO:0000256" key="1">
    <source>
        <dbReference type="SAM" id="MobiDB-lite"/>
    </source>
</evidence>
<evidence type="ECO:0000256" key="2">
    <source>
        <dbReference type="SAM" id="SignalP"/>
    </source>
</evidence>
<name>A0A5B7WS05_9MICC</name>
<dbReference type="Gene3D" id="3.30.350.10">
    <property type="entry name" value="Subtilisin inhibitor-like"/>
    <property type="match status" value="1"/>
</dbReference>
<protein>
    <recommendedName>
        <fullName evidence="5">Subtilisin inhibitor domain-containing protein</fullName>
    </recommendedName>
</protein>
<evidence type="ECO:0008006" key="5">
    <source>
        <dbReference type="Google" id="ProtNLM"/>
    </source>
</evidence>
<dbReference type="GO" id="GO:0004867">
    <property type="term" value="F:serine-type endopeptidase inhibitor activity"/>
    <property type="evidence" value="ECO:0007669"/>
    <property type="project" value="InterPro"/>
</dbReference>
<dbReference type="Proteomes" id="UP000307000">
    <property type="component" value="Chromosome"/>
</dbReference>
<reference evidence="3 4" key="1">
    <citation type="submission" date="2018-12" db="EMBL/GenBank/DDBJ databases">
        <title>Complete Genome Sequence of Glutamicibacter creatinolyticus strain LGCM259,isolated from an abscess of a 12-year-old mare in Italy.</title>
        <authorList>
            <person name="Santos R.G."/>
            <person name="Silva A.L."/>
            <person name="Seyffert N."/>
            <person name="Castro T.L.P."/>
            <person name="Attili A.R."/>
            <person name="Rifici C."/>
            <person name="Mazzullo G."/>
            <person name="Brenig B."/>
            <person name="Venanzi F."/>
            <person name="Azevedo V."/>
        </authorList>
    </citation>
    <scope>NUCLEOTIDE SEQUENCE [LARGE SCALE GENOMIC DNA]</scope>
    <source>
        <strain evidence="3 4">LGCM 259</strain>
    </source>
</reference>
<sequence length="164" mass="16724">MDVLRLARRAGLSLTCLLALMAASGCAQVEPDGQQPTTTASSSSAPSPNPTDPAVDTALTVELYADGTNLSSQYTLSCRGAEPVDSSTVPDAAAACALIEENPAVLAPQRPASQPCTEQYGGPDRAVVTGTHRGNAVETSFTRSNGCAIAEWDVLAPLLGHGGL</sequence>
<evidence type="ECO:0000313" key="4">
    <source>
        <dbReference type="Proteomes" id="UP000307000"/>
    </source>
</evidence>
<dbReference type="EMBL" id="CP034412">
    <property type="protein sequence ID" value="QCY46044.1"/>
    <property type="molecule type" value="Genomic_DNA"/>
</dbReference>
<accession>A0A5B7WS05</accession>
<dbReference type="AlphaFoldDB" id="A0A5B7WS05"/>
<feature type="signal peptide" evidence="2">
    <location>
        <begin position="1"/>
        <end position="27"/>
    </location>
</feature>
<keyword evidence="4" id="KW-1185">Reference proteome</keyword>
<proteinExistence type="predicted"/>
<dbReference type="RefSeq" id="WP_138925526.1">
    <property type="nucleotide sequence ID" value="NZ_CP034412.1"/>
</dbReference>
<feature type="compositionally biased region" description="Low complexity" evidence="1">
    <location>
        <begin position="36"/>
        <end position="46"/>
    </location>
</feature>
<evidence type="ECO:0000313" key="3">
    <source>
        <dbReference type="EMBL" id="QCY46044.1"/>
    </source>
</evidence>